<dbReference type="GO" id="GO:0003676">
    <property type="term" value="F:nucleic acid binding"/>
    <property type="evidence" value="ECO:0007669"/>
    <property type="project" value="InterPro"/>
</dbReference>
<dbReference type="PANTHER" id="PTHR47074:SF11">
    <property type="entry name" value="REVERSE TRANSCRIPTASE-LIKE PROTEIN"/>
    <property type="match status" value="1"/>
</dbReference>
<dbReference type="GO" id="GO:0004523">
    <property type="term" value="F:RNA-DNA hybrid ribonuclease activity"/>
    <property type="evidence" value="ECO:0007669"/>
    <property type="project" value="InterPro"/>
</dbReference>
<dbReference type="PANTHER" id="PTHR47074">
    <property type="entry name" value="BNAC02G40300D PROTEIN"/>
    <property type="match status" value="1"/>
</dbReference>
<dbReference type="InterPro" id="IPR012337">
    <property type="entry name" value="RNaseH-like_sf"/>
</dbReference>
<reference evidence="2 3" key="1">
    <citation type="submission" date="2024-01" db="EMBL/GenBank/DDBJ databases">
        <title>The complete chloroplast genome sequence of Lithospermum erythrorhizon: insights into the phylogenetic relationship among Boraginaceae species and the maternal lineages of purple gromwells.</title>
        <authorList>
            <person name="Okada T."/>
            <person name="Watanabe K."/>
        </authorList>
    </citation>
    <scope>NUCLEOTIDE SEQUENCE [LARGE SCALE GENOMIC DNA]</scope>
</reference>
<dbReference type="CDD" id="cd06222">
    <property type="entry name" value="RNase_H_like"/>
    <property type="match status" value="1"/>
</dbReference>
<evidence type="ECO:0000313" key="2">
    <source>
        <dbReference type="EMBL" id="GAA0159877.1"/>
    </source>
</evidence>
<gene>
    <name evidence="2" type="ORF">LIER_16557</name>
</gene>
<evidence type="ECO:0000259" key="1">
    <source>
        <dbReference type="Pfam" id="PF13456"/>
    </source>
</evidence>
<protein>
    <recommendedName>
        <fullName evidence="1">RNase H type-1 domain-containing protein</fullName>
    </recommendedName>
</protein>
<dbReference type="SUPFAM" id="SSF53098">
    <property type="entry name" value="Ribonuclease H-like"/>
    <property type="match status" value="1"/>
</dbReference>
<dbReference type="AlphaFoldDB" id="A0AAV3Q737"/>
<dbReference type="Pfam" id="PF13456">
    <property type="entry name" value="RVT_3"/>
    <property type="match status" value="1"/>
</dbReference>
<comment type="caution">
    <text evidence="2">The sequence shown here is derived from an EMBL/GenBank/DDBJ whole genome shotgun (WGS) entry which is preliminary data.</text>
</comment>
<organism evidence="2 3">
    <name type="scientific">Lithospermum erythrorhizon</name>
    <name type="common">Purple gromwell</name>
    <name type="synonym">Lithospermum officinale var. erythrorhizon</name>
    <dbReference type="NCBI Taxonomy" id="34254"/>
    <lineage>
        <taxon>Eukaryota</taxon>
        <taxon>Viridiplantae</taxon>
        <taxon>Streptophyta</taxon>
        <taxon>Embryophyta</taxon>
        <taxon>Tracheophyta</taxon>
        <taxon>Spermatophyta</taxon>
        <taxon>Magnoliopsida</taxon>
        <taxon>eudicotyledons</taxon>
        <taxon>Gunneridae</taxon>
        <taxon>Pentapetalae</taxon>
        <taxon>asterids</taxon>
        <taxon>lamiids</taxon>
        <taxon>Boraginales</taxon>
        <taxon>Boraginaceae</taxon>
        <taxon>Boraginoideae</taxon>
        <taxon>Lithospermeae</taxon>
        <taxon>Lithospermum</taxon>
    </lineage>
</organism>
<keyword evidence="3" id="KW-1185">Reference proteome</keyword>
<proteinExistence type="predicted"/>
<dbReference type="Proteomes" id="UP001454036">
    <property type="component" value="Unassembled WGS sequence"/>
</dbReference>
<feature type="domain" description="RNase H type-1" evidence="1">
    <location>
        <begin position="206"/>
        <end position="261"/>
    </location>
</feature>
<dbReference type="InterPro" id="IPR052929">
    <property type="entry name" value="RNase_H-like_EbsB-rel"/>
</dbReference>
<accession>A0AAV3Q737</accession>
<evidence type="ECO:0000313" key="3">
    <source>
        <dbReference type="Proteomes" id="UP001454036"/>
    </source>
</evidence>
<dbReference type="InterPro" id="IPR044730">
    <property type="entry name" value="RNase_H-like_dom_plant"/>
</dbReference>
<sequence length="265" mass="30177">MKFFLWVNFQITIQVWDMLLENVLKNQTKLKIAYENDNFDRESMLILEKELGEAWDEEEAHWQTKAKIQYLKTENNEGSWEDGADEVENIVVEYFGQIFNANEVCNPEKATFAIENRVTSAMNCQLTRAVTSEEVRKAVFEMSPDKSPVPDEGLTCMLREVEERRVLTGETLEHRFFRCPAAARFGICPHGIGELMVSEDGKYKLNCDASFFKDHQRGSVGAIVRDGGGEFVGASFRSIPFVSHASIAEALAIREGLELAETWME</sequence>
<dbReference type="InterPro" id="IPR002156">
    <property type="entry name" value="RNaseH_domain"/>
</dbReference>
<name>A0AAV3Q737_LITER</name>
<dbReference type="EMBL" id="BAABME010003716">
    <property type="protein sequence ID" value="GAA0159877.1"/>
    <property type="molecule type" value="Genomic_DNA"/>
</dbReference>